<name>A0A833WW14_PHYIN</name>
<sequence>MRVDPVSEVDLADARRKKRKAVAKPRTGTPTTEQNNPSVCSEMGDALPIQPRHSNAASSPSTEPLPVVPDATIPAPLPCAFLPACGDDQPDLQAAYAKQVNTVSVTSAALPSRGREEPLPGTSSSAPVDSAFNLDDFMRGFQPGTC</sequence>
<comment type="caution">
    <text evidence="2">The sequence shown here is derived from an EMBL/GenBank/DDBJ whole genome shotgun (WGS) entry which is preliminary data.</text>
</comment>
<evidence type="ECO:0000313" key="2">
    <source>
        <dbReference type="EMBL" id="KAF4039651.1"/>
    </source>
</evidence>
<protein>
    <submittedName>
        <fullName evidence="2">Uncharacterized protein</fullName>
    </submittedName>
</protein>
<organism evidence="2 3">
    <name type="scientific">Phytophthora infestans</name>
    <name type="common">Potato late blight agent</name>
    <name type="synonym">Botrytis infestans</name>
    <dbReference type="NCBI Taxonomy" id="4787"/>
    <lineage>
        <taxon>Eukaryota</taxon>
        <taxon>Sar</taxon>
        <taxon>Stramenopiles</taxon>
        <taxon>Oomycota</taxon>
        <taxon>Peronosporomycetes</taxon>
        <taxon>Peronosporales</taxon>
        <taxon>Peronosporaceae</taxon>
        <taxon>Phytophthora</taxon>
    </lineage>
</organism>
<reference evidence="2" key="1">
    <citation type="submission" date="2020-04" db="EMBL/GenBank/DDBJ databases">
        <title>Hybrid Assembly of Korean Phytophthora infestans isolates.</title>
        <authorList>
            <person name="Prokchorchik M."/>
            <person name="Lee Y."/>
            <person name="Seo J."/>
            <person name="Cho J.-H."/>
            <person name="Park Y.-E."/>
            <person name="Jang D.-C."/>
            <person name="Im J.-S."/>
            <person name="Choi J.-G."/>
            <person name="Park H.-J."/>
            <person name="Lee G.-B."/>
            <person name="Lee Y.-G."/>
            <person name="Hong S.-Y."/>
            <person name="Cho K."/>
            <person name="Sohn K.H."/>
        </authorList>
    </citation>
    <scope>NUCLEOTIDE SEQUENCE</scope>
    <source>
        <strain evidence="2">KR_1_A1</strain>
    </source>
</reference>
<feature type="region of interest" description="Disordered" evidence="1">
    <location>
        <begin position="1"/>
        <end position="69"/>
    </location>
</feature>
<dbReference type="AlphaFoldDB" id="A0A833WW14"/>
<evidence type="ECO:0000313" key="3">
    <source>
        <dbReference type="Proteomes" id="UP000602510"/>
    </source>
</evidence>
<evidence type="ECO:0000256" key="1">
    <source>
        <dbReference type="SAM" id="MobiDB-lite"/>
    </source>
</evidence>
<accession>A0A833WW14</accession>
<feature type="region of interest" description="Disordered" evidence="1">
    <location>
        <begin position="107"/>
        <end position="134"/>
    </location>
</feature>
<dbReference type="Proteomes" id="UP000602510">
    <property type="component" value="Unassembled WGS sequence"/>
</dbReference>
<dbReference type="EMBL" id="WSZM01000168">
    <property type="protein sequence ID" value="KAF4039651.1"/>
    <property type="molecule type" value="Genomic_DNA"/>
</dbReference>
<gene>
    <name evidence="2" type="ORF">GN244_ATG08175</name>
</gene>
<keyword evidence="3" id="KW-1185">Reference proteome</keyword>
<feature type="compositionally biased region" description="Polar residues" evidence="1">
    <location>
        <begin position="28"/>
        <end position="39"/>
    </location>
</feature>
<proteinExistence type="predicted"/>
<feature type="compositionally biased region" description="Polar residues" evidence="1">
    <location>
        <begin position="52"/>
        <end position="62"/>
    </location>
</feature>